<name>Q2F6G9_ANTEL</name>
<feature type="non-terminal residue" evidence="1">
    <location>
        <position position="1"/>
    </location>
</feature>
<protein>
    <submittedName>
        <fullName evidence="1">von Willebrand factor-like protein</fullName>
    </submittedName>
</protein>
<dbReference type="EMBL" id="DQ309533">
    <property type="protein sequence ID" value="ABD04173.1"/>
    <property type="molecule type" value="mRNA"/>
</dbReference>
<dbReference type="AlphaFoldDB" id="Q2F6G9"/>
<reference evidence="1" key="1">
    <citation type="journal article" date="2006" name="BMC Genomics">
        <title>Transcriptome analysis of a cnidarian-dinoflagellate mutualism reveals complex modulation of host gene expression.</title>
        <authorList>
            <person name="Rodriguez-Lanetty M."/>
            <person name="Phillips W.S."/>
            <person name="Weis V.M."/>
        </authorList>
    </citation>
    <scope>NUCLEOTIDE SEQUENCE</scope>
</reference>
<evidence type="ECO:0000313" key="1">
    <source>
        <dbReference type="EMBL" id="ABD04173.1"/>
    </source>
</evidence>
<organism evidence="1">
    <name type="scientific">Anthopleura elegantissima</name>
    <name type="common">Green aggregating anemone</name>
    <name type="synonym">Actinia elegantissima</name>
    <dbReference type="NCBI Taxonomy" id="6110"/>
    <lineage>
        <taxon>Eukaryota</taxon>
        <taxon>Metazoa</taxon>
        <taxon>Cnidaria</taxon>
        <taxon>Anthozoa</taxon>
        <taxon>Hexacorallia</taxon>
        <taxon>Actiniaria</taxon>
        <taxon>Actiniidae</taxon>
        <taxon>Anthopleura</taxon>
    </lineage>
</organism>
<proteinExistence type="evidence at transcript level"/>
<accession>Q2F6G9</accession>
<sequence length="173" mass="20025">ARDETDGFEAIAKAAHYPFRGASTKILVLFTTSERFANPNAPCIRRMTKKLQMRDITLNIIGKYQKFRGEKIGQDYLGRMIYRKLEGPSIRGVPLPRGEYVQLMQKTKGSMFGITFFASDDRDQVYRPFKESYLNVLKEQIKRDQNMCKECFCARGRVGEGRTICKINEHHKC</sequence>